<dbReference type="SUPFAM" id="SSF63411">
    <property type="entry name" value="LuxS/MPP-like metallohydrolase"/>
    <property type="match status" value="2"/>
</dbReference>
<proteinExistence type="predicted"/>
<dbReference type="Gene3D" id="3.30.830.10">
    <property type="entry name" value="Metalloenzyme, LuxS/M16 peptidase-like"/>
    <property type="match status" value="2"/>
</dbReference>
<dbReference type="KEGG" id="als:DJ013_15310"/>
<dbReference type="InterPro" id="IPR011765">
    <property type="entry name" value="Pept_M16_N"/>
</dbReference>
<organism evidence="4 5">
    <name type="scientific">Arcticibacterium luteifluviistationis</name>
    <dbReference type="NCBI Taxonomy" id="1784714"/>
    <lineage>
        <taxon>Bacteria</taxon>
        <taxon>Pseudomonadati</taxon>
        <taxon>Bacteroidota</taxon>
        <taxon>Cytophagia</taxon>
        <taxon>Cytophagales</taxon>
        <taxon>Leadbetterellaceae</taxon>
        <taxon>Arcticibacterium</taxon>
    </lineage>
</organism>
<reference evidence="4 5" key="1">
    <citation type="submission" date="2018-05" db="EMBL/GenBank/DDBJ databases">
        <title>Complete genome sequence of Arcticibacterium luteifluviistationis SM1504T, a cytophagaceae bacterium isolated from Arctic surface seawater.</title>
        <authorList>
            <person name="Li Y."/>
            <person name="Qin Q.-L."/>
        </authorList>
    </citation>
    <scope>NUCLEOTIDE SEQUENCE [LARGE SCALE GENOMIC DNA]</scope>
    <source>
        <strain evidence="4 5">SM1504</strain>
    </source>
</reference>
<keyword evidence="1" id="KW-0175">Coiled coil</keyword>
<evidence type="ECO:0000313" key="4">
    <source>
        <dbReference type="EMBL" id="AWV99455.1"/>
    </source>
</evidence>
<accession>A0A2Z4GEK1</accession>
<gene>
    <name evidence="4" type="ORF">DJ013_15310</name>
</gene>
<dbReference type="EMBL" id="CP029480">
    <property type="protein sequence ID" value="AWV99455.1"/>
    <property type="molecule type" value="Genomic_DNA"/>
</dbReference>
<evidence type="ECO:0000259" key="3">
    <source>
        <dbReference type="Pfam" id="PF05193"/>
    </source>
</evidence>
<dbReference type="InterPro" id="IPR050361">
    <property type="entry name" value="MPP/UQCRC_Complex"/>
</dbReference>
<dbReference type="Proteomes" id="UP000249873">
    <property type="component" value="Chromosome"/>
</dbReference>
<feature type="domain" description="Peptidase M16 N-terminal" evidence="2">
    <location>
        <begin position="44"/>
        <end position="147"/>
    </location>
</feature>
<evidence type="ECO:0000259" key="2">
    <source>
        <dbReference type="Pfam" id="PF00675"/>
    </source>
</evidence>
<dbReference type="PANTHER" id="PTHR11851:SF224">
    <property type="entry name" value="PROCESSING PROTEASE"/>
    <property type="match status" value="1"/>
</dbReference>
<dbReference type="InterPro" id="IPR007863">
    <property type="entry name" value="Peptidase_M16_C"/>
</dbReference>
<name>A0A2Z4GEK1_9BACT</name>
<dbReference type="OrthoDB" id="9811314at2"/>
<evidence type="ECO:0000313" key="5">
    <source>
        <dbReference type="Proteomes" id="UP000249873"/>
    </source>
</evidence>
<dbReference type="PANTHER" id="PTHR11851">
    <property type="entry name" value="METALLOPROTEASE"/>
    <property type="match status" value="1"/>
</dbReference>
<protein>
    <submittedName>
        <fullName evidence="4">Peptidase M16</fullName>
    </submittedName>
</protein>
<dbReference type="AlphaFoldDB" id="A0A2Z4GEK1"/>
<feature type="coiled-coil region" evidence="1">
    <location>
        <begin position="325"/>
        <end position="352"/>
    </location>
</feature>
<evidence type="ECO:0000256" key="1">
    <source>
        <dbReference type="SAM" id="Coils"/>
    </source>
</evidence>
<dbReference type="InterPro" id="IPR011249">
    <property type="entry name" value="Metalloenz_LuxS/M16"/>
</dbReference>
<dbReference type="Pfam" id="PF05193">
    <property type="entry name" value="Peptidase_M16_C"/>
    <property type="match status" value="1"/>
</dbReference>
<feature type="domain" description="Peptidase M16 C-terminal" evidence="3">
    <location>
        <begin position="185"/>
        <end position="357"/>
    </location>
</feature>
<keyword evidence="5" id="KW-1185">Reference proteome</keyword>
<dbReference type="Pfam" id="PF00675">
    <property type="entry name" value="Peptidase_M16"/>
    <property type="match status" value="1"/>
</dbReference>
<sequence length="427" mass="48437">MNRMLERSQAPAFKSVESVKLAEAEKDVFQNEIPLYSVGFASQEVIKLELVFEAGSAFEKKLGTSALFSKLLLGGTKTRTGSEIMAGFDQYGGFIEVSSRIERLYIVLYGLKKYLDKYLTIIQDMLENSVFPEDELELQRKIALQNLKLNLGKSSYLANKEFKDVMFGSVNPYGKVLNSESLETVTREDLVEFYETNVQGKSFRIFASGNVKDKEKQLLKSYFGSETYTAQNRLDIPFEIFSPSKRLVTLEDKMQSTIRLGKPLFDRMHPEFFQMAVTNTVFGGYFGSRLMTNIREDKGFTYGISSSVNPLRGFGYLMIGSDVVKENTQETLNEIEKEINLLRNEEVSQDELETVKNYMSGSFAGSITTSFELMERNKNIILSELPKGYYDNFIDRINAVTTAEVLEMANKHLSMESLSEVVVGEKI</sequence>
<dbReference type="GO" id="GO:0046872">
    <property type="term" value="F:metal ion binding"/>
    <property type="evidence" value="ECO:0007669"/>
    <property type="project" value="InterPro"/>
</dbReference>